<reference evidence="2" key="1">
    <citation type="submission" date="2019-04" db="EMBL/GenBank/DDBJ databases">
        <authorList>
            <consortium name="Pathogen Informatics"/>
        </authorList>
    </citation>
    <scope>NUCLEOTIDE SEQUENCE</scope>
    <source>
        <strain evidence="2">GPSC30</strain>
    </source>
</reference>
<keyword evidence="1" id="KW-0175">Coiled coil</keyword>
<evidence type="ECO:0000313" key="2">
    <source>
        <dbReference type="EMBL" id="VNQ45102.1"/>
    </source>
</evidence>
<feature type="coiled-coil region" evidence="1">
    <location>
        <begin position="113"/>
        <end position="140"/>
    </location>
</feature>
<evidence type="ECO:0000256" key="1">
    <source>
        <dbReference type="SAM" id="Coils"/>
    </source>
</evidence>
<gene>
    <name evidence="2" type="ORF">SAMEA3381413_00933</name>
</gene>
<accession>A0A4J2CTL0</accession>
<name>A0A4J2CTL0_STREE</name>
<protein>
    <submittedName>
        <fullName evidence="2">Phage protein</fullName>
    </submittedName>
</protein>
<organism evidence="2">
    <name type="scientific">Streptococcus pneumoniae</name>
    <dbReference type="NCBI Taxonomy" id="1313"/>
    <lineage>
        <taxon>Bacteria</taxon>
        <taxon>Bacillati</taxon>
        <taxon>Bacillota</taxon>
        <taxon>Bacilli</taxon>
        <taxon>Lactobacillales</taxon>
        <taxon>Streptococcaceae</taxon>
        <taxon>Streptococcus</taxon>
    </lineage>
</organism>
<dbReference type="RefSeq" id="WP_224757539.1">
    <property type="nucleotide sequence ID" value="NZ_CDQE01000008.1"/>
</dbReference>
<sequence length="244" mass="28501">MAGNENDNLTSKQIKFIDAMLTEPTIDKACQKAGVSRATGHKYLKVAAVKKTLRIKQDEMMDKTTQMLYLASSNAVSVLNDIMMDSKVNPFIRTQAAKAILEQSYKTHEIFGVVRQIEELRKYLKEIKELQELKELLSNRNMPEFIIVEGNNDLGEFFQIDGELFSDNELLENLKKWREWEVPVIIDDWCNRILNEDETEILYFPTHEDKMNYIRVEKDLEPLYHTSNKIYATISKSEWLELLN</sequence>
<dbReference type="AlphaFoldDB" id="A0A4J2CTL0"/>
<dbReference type="EMBL" id="CAATIB010000007">
    <property type="protein sequence ID" value="VNQ45102.1"/>
    <property type="molecule type" value="Genomic_DNA"/>
</dbReference>
<proteinExistence type="predicted"/>